<dbReference type="Proteomes" id="UP000604825">
    <property type="component" value="Unassembled WGS sequence"/>
</dbReference>
<name>A0A811RS93_9POAL</name>
<evidence type="ECO:0000256" key="7">
    <source>
        <dbReference type="ARBA" id="ARBA00022692"/>
    </source>
</evidence>
<feature type="region of interest" description="Disordered" evidence="12">
    <location>
        <begin position="309"/>
        <end position="337"/>
    </location>
</feature>
<dbReference type="Pfam" id="PF10604">
    <property type="entry name" value="Polyketide_cyc2"/>
    <property type="match status" value="1"/>
</dbReference>
<comment type="subcellular location">
    <subcellularLocation>
        <location evidence="3">Membrane</location>
        <topology evidence="3">Multi-pass membrane protein</topology>
    </subcellularLocation>
    <subcellularLocation>
        <location evidence="2">Nucleus</location>
    </subcellularLocation>
</comment>
<dbReference type="Gene3D" id="3.30.530.20">
    <property type="match status" value="1"/>
</dbReference>
<evidence type="ECO:0000256" key="13">
    <source>
        <dbReference type="SAM" id="Phobius"/>
    </source>
</evidence>
<keyword evidence="10 13" id="KW-0472">Membrane</keyword>
<dbReference type="EMBL" id="CAJGYO010000016">
    <property type="protein sequence ID" value="CAD6272591.1"/>
    <property type="molecule type" value="Genomic_DNA"/>
</dbReference>
<evidence type="ECO:0000256" key="4">
    <source>
        <dbReference type="ARBA" id="ARBA00004906"/>
    </source>
</evidence>
<dbReference type="AlphaFoldDB" id="A0A811RS93"/>
<evidence type="ECO:0000313" key="15">
    <source>
        <dbReference type="Proteomes" id="UP000604825"/>
    </source>
</evidence>
<feature type="compositionally biased region" description="Low complexity" evidence="12">
    <location>
        <begin position="321"/>
        <end position="333"/>
    </location>
</feature>
<feature type="transmembrane region" description="Helical" evidence="13">
    <location>
        <begin position="61"/>
        <end position="83"/>
    </location>
</feature>
<dbReference type="OrthoDB" id="264354at2759"/>
<keyword evidence="11" id="KW-0175">Coiled coil</keyword>
<dbReference type="PANTHER" id="PTHR13145">
    <property type="entry name" value="SSM4 PROTEIN"/>
    <property type="match status" value="1"/>
</dbReference>
<dbReference type="InterPro" id="IPR019587">
    <property type="entry name" value="Polyketide_cyclase/dehydratase"/>
</dbReference>
<protein>
    <recommendedName>
        <fullName evidence="5">RING-type E3 ubiquitin transferase</fullName>
        <ecNumber evidence="5">2.3.2.27</ecNumber>
    </recommendedName>
</protein>
<keyword evidence="7 13" id="KW-0812">Transmembrane</keyword>
<organism evidence="14 15">
    <name type="scientific">Miscanthus lutarioriparius</name>
    <dbReference type="NCBI Taxonomy" id="422564"/>
    <lineage>
        <taxon>Eukaryota</taxon>
        <taxon>Viridiplantae</taxon>
        <taxon>Streptophyta</taxon>
        <taxon>Embryophyta</taxon>
        <taxon>Tracheophyta</taxon>
        <taxon>Spermatophyta</taxon>
        <taxon>Magnoliopsida</taxon>
        <taxon>Liliopsida</taxon>
        <taxon>Poales</taxon>
        <taxon>Poaceae</taxon>
        <taxon>PACMAD clade</taxon>
        <taxon>Panicoideae</taxon>
        <taxon>Andropogonodae</taxon>
        <taxon>Andropogoneae</taxon>
        <taxon>Saccharinae</taxon>
        <taxon>Miscanthus</taxon>
    </lineage>
</organism>
<dbReference type="GO" id="GO:0036503">
    <property type="term" value="P:ERAD pathway"/>
    <property type="evidence" value="ECO:0007669"/>
    <property type="project" value="TreeGrafter"/>
</dbReference>
<evidence type="ECO:0000256" key="2">
    <source>
        <dbReference type="ARBA" id="ARBA00004123"/>
    </source>
</evidence>
<evidence type="ECO:0000256" key="9">
    <source>
        <dbReference type="ARBA" id="ARBA00022989"/>
    </source>
</evidence>
<comment type="pathway">
    <text evidence="4">Protein modification; protein ubiquitination.</text>
</comment>
<evidence type="ECO:0000256" key="11">
    <source>
        <dbReference type="SAM" id="Coils"/>
    </source>
</evidence>
<feature type="coiled-coil region" evidence="11">
    <location>
        <begin position="190"/>
        <end position="224"/>
    </location>
</feature>
<dbReference type="CDD" id="cd07821">
    <property type="entry name" value="PYR_PYL_RCAR_like"/>
    <property type="match status" value="1"/>
</dbReference>
<dbReference type="EC" id="2.3.2.27" evidence="5"/>
<gene>
    <name evidence="14" type="ORF">NCGR_LOCUS55865</name>
</gene>
<evidence type="ECO:0000256" key="1">
    <source>
        <dbReference type="ARBA" id="ARBA00000900"/>
    </source>
</evidence>
<dbReference type="InterPro" id="IPR023393">
    <property type="entry name" value="START-like_dom_sf"/>
</dbReference>
<evidence type="ECO:0000256" key="6">
    <source>
        <dbReference type="ARBA" id="ARBA00022679"/>
    </source>
</evidence>
<comment type="caution">
    <text evidence="14">The sequence shown here is derived from an EMBL/GenBank/DDBJ whole genome shotgun (WGS) entry which is preliminary data.</text>
</comment>
<keyword evidence="8" id="KW-0833">Ubl conjugation pathway</keyword>
<keyword evidence="9 13" id="KW-1133">Transmembrane helix</keyword>
<dbReference type="PANTHER" id="PTHR13145:SF0">
    <property type="entry name" value="E3 UBIQUITIN-PROTEIN LIGASE MARCHF6"/>
    <property type="match status" value="1"/>
</dbReference>
<keyword evidence="6" id="KW-0808">Transferase</keyword>
<evidence type="ECO:0000256" key="8">
    <source>
        <dbReference type="ARBA" id="ARBA00022786"/>
    </source>
</evidence>
<accession>A0A811RS93</accession>
<evidence type="ECO:0000256" key="3">
    <source>
        <dbReference type="ARBA" id="ARBA00004141"/>
    </source>
</evidence>
<dbReference type="GO" id="GO:0005789">
    <property type="term" value="C:endoplasmic reticulum membrane"/>
    <property type="evidence" value="ECO:0007669"/>
    <property type="project" value="TreeGrafter"/>
</dbReference>
<comment type="catalytic activity">
    <reaction evidence="1">
        <text>S-ubiquitinyl-[E2 ubiquitin-conjugating enzyme]-L-cysteine + [acceptor protein]-L-lysine = [E2 ubiquitin-conjugating enzyme]-L-cysteine + N(6)-ubiquitinyl-[acceptor protein]-L-lysine.</text>
        <dbReference type="EC" id="2.3.2.27"/>
    </reaction>
</comment>
<proteinExistence type="predicted"/>
<sequence length="466" mass="51961">MAEIAEAGRHGKLPEEPRAHRMVCKHAFSFSPVYAENAPTRLPFHELIVGVGMKACHVFQFILRLAFVLSVWLMIIPFITYWICRLTFVRSLGEAQRLFLSHISAQLILSDCLHGFLLSAIIVLVFLGATSLRDYIRHLRELGGHDAERDDGGRERHGARAVRRLAGPNNRVPADGNIDELAEAQGIGPGELLRRNAENVAARLERLEAQVEQMLDGLDDADGAEDVPFDELVDYHCFSNPNRRPTHHTRTTIYLLIDATHHEHIYLSHIKRAQELAQARERWRRRRRRRRRCSGRAWWRPLCRRRQPQRRGRTSPASARCTGTSRASTCASSRRGDGRHGCVRYVASLAPGTTTGEVGIWAREKLLEIDDDARRLAYSVVGSSMGLGSYVATMSIIVGDQEEEEAKEPGCRLVWAFECDPVQGWTWDGLLGYLDGGVKAIAARMEEAHAAASASAGGDGVVVVAA</sequence>
<evidence type="ECO:0000256" key="10">
    <source>
        <dbReference type="ARBA" id="ARBA00023136"/>
    </source>
</evidence>
<dbReference type="GO" id="GO:0061630">
    <property type="term" value="F:ubiquitin protein ligase activity"/>
    <property type="evidence" value="ECO:0007669"/>
    <property type="project" value="UniProtKB-EC"/>
</dbReference>
<keyword evidence="15" id="KW-1185">Reference proteome</keyword>
<dbReference type="SUPFAM" id="SSF55961">
    <property type="entry name" value="Bet v1-like"/>
    <property type="match status" value="1"/>
</dbReference>
<feature type="transmembrane region" description="Helical" evidence="13">
    <location>
        <begin position="103"/>
        <end position="127"/>
    </location>
</feature>
<evidence type="ECO:0000256" key="12">
    <source>
        <dbReference type="SAM" id="MobiDB-lite"/>
    </source>
</evidence>
<evidence type="ECO:0000313" key="14">
    <source>
        <dbReference type="EMBL" id="CAD6272591.1"/>
    </source>
</evidence>
<evidence type="ECO:0000256" key="5">
    <source>
        <dbReference type="ARBA" id="ARBA00012483"/>
    </source>
</evidence>
<dbReference type="GO" id="GO:0005634">
    <property type="term" value="C:nucleus"/>
    <property type="evidence" value="ECO:0007669"/>
    <property type="project" value="UniProtKB-SubCell"/>
</dbReference>
<reference evidence="14" key="1">
    <citation type="submission" date="2020-10" db="EMBL/GenBank/DDBJ databases">
        <authorList>
            <person name="Han B."/>
            <person name="Lu T."/>
            <person name="Zhao Q."/>
            <person name="Huang X."/>
            <person name="Zhao Y."/>
        </authorList>
    </citation>
    <scope>NUCLEOTIDE SEQUENCE</scope>
</reference>